<keyword evidence="5" id="KW-0028">Amino-acid biosynthesis</keyword>
<dbReference type="Pfam" id="PF24877">
    <property type="entry name" value="ILV_EDD_C"/>
    <property type="match status" value="1"/>
</dbReference>
<dbReference type="GO" id="GO:0050401">
    <property type="term" value="F:xylonate dehydratase activity"/>
    <property type="evidence" value="ECO:0007669"/>
    <property type="project" value="UniProtKB-EC"/>
</dbReference>
<dbReference type="Pfam" id="PF00920">
    <property type="entry name" value="ILVD_EDD_N"/>
    <property type="match status" value="1"/>
</dbReference>
<dbReference type="InterPro" id="IPR056740">
    <property type="entry name" value="ILV_EDD_C"/>
</dbReference>
<dbReference type="PANTHER" id="PTHR43661:SF3">
    <property type="entry name" value="D-XYLONATE DEHYDRATASE YAGF-RELATED"/>
    <property type="match status" value="1"/>
</dbReference>
<gene>
    <name evidence="8" type="ORF">I8J29_01515</name>
</gene>
<dbReference type="InterPro" id="IPR020558">
    <property type="entry name" value="DiOHA_6PGluconate_deHydtase_CS"/>
</dbReference>
<evidence type="ECO:0000313" key="9">
    <source>
        <dbReference type="Proteomes" id="UP000670947"/>
    </source>
</evidence>
<dbReference type="NCBIfam" id="TIGR03432">
    <property type="entry name" value="yjhG_yagF"/>
    <property type="match status" value="1"/>
</dbReference>
<dbReference type="PROSITE" id="PS00886">
    <property type="entry name" value="ILVD_EDD_1"/>
    <property type="match status" value="1"/>
</dbReference>
<feature type="domain" description="Dihydroxy-acid/6-phosphogluconate dehydratase N-terminal" evidence="6">
    <location>
        <begin position="87"/>
        <end position="393"/>
    </location>
</feature>
<evidence type="ECO:0000259" key="6">
    <source>
        <dbReference type="Pfam" id="PF00920"/>
    </source>
</evidence>
<keyword evidence="5" id="KW-0100">Branched-chain amino acid biosynthesis</keyword>
<dbReference type="EMBL" id="JAGGDJ010000001">
    <property type="protein sequence ID" value="MBO7742855.1"/>
    <property type="molecule type" value="Genomic_DNA"/>
</dbReference>
<organism evidence="8 9">
    <name type="scientific">Paenibacillus artemisiicola</name>
    <dbReference type="NCBI Taxonomy" id="1172618"/>
    <lineage>
        <taxon>Bacteria</taxon>
        <taxon>Bacillati</taxon>
        <taxon>Bacillota</taxon>
        <taxon>Bacilli</taxon>
        <taxon>Bacillales</taxon>
        <taxon>Paenibacillaceae</taxon>
        <taxon>Paenibacillus</taxon>
    </lineage>
</organism>
<dbReference type="RefSeq" id="WP_208845819.1">
    <property type="nucleotide sequence ID" value="NZ_JAGGDJ010000001.1"/>
</dbReference>
<dbReference type="PANTHER" id="PTHR43661">
    <property type="entry name" value="D-XYLONATE DEHYDRATASE"/>
    <property type="match status" value="1"/>
</dbReference>
<keyword evidence="9" id="KW-1185">Reference proteome</keyword>
<reference evidence="8 9" key="1">
    <citation type="submission" date="2021-03" db="EMBL/GenBank/DDBJ databases">
        <title>Paenibacillus artemisicola MWE-103 whole genome sequence.</title>
        <authorList>
            <person name="Ham Y.J."/>
        </authorList>
    </citation>
    <scope>NUCLEOTIDE SEQUENCE [LARGE SCALE GENOMIC DNA]</scope>
    <source>
        <strain evidence="8 9">MWE-103</strain>
    </source>
</reference>
<keyword evidence="3" id="KW-0411">Iron-sulfur</keyword>
<dbReference type="EC" id="4.2.1.82" evidence="8"/>
<evidence type="ECO:0000256" key="3">
    <source>
        <dbReference type="ARBA" id="ARBA00023014"/>
    </source>
</evidence>
<dbReference type="InterPro" id="IPR017798">
    <property type="entry name" value="Dehydratase_YjhG/YagF"/>
</dbReference>
<feature type="domain" description="Dihydroxy-acid/6-phosphogluconate dehydratase C-terminal" evidence="7">
    <location>
        <begin position="439"/>
        <end position="581"/>
    </location>
</feature>
<keyword evidence="2" id="KW-0001">2Fe-2S</keyword>
<dbReference type="InterPro" id="IPR037237">
    <property type="entry name" value="IlvD/EDD_N"/>
</dbReference>
<evidence type="ECO:0000256" key="1">
    <source>
        <dbReference type="ARBA" id="ARBA00006486"/>
    </source>
</evidence>
<evidence type="ECO:0000256" key="4">
    <source>
        <dbReference type="ARBA" id="ARBA00023239"/>
    </source>
</evidence>
<dbReference type="SUPFAM" id="SSF52016">
    <property type="entry name" value="LeuD/IlvD-like"/>
    <property type="match status" value="1"/>
</dbReference>
<keyword evidence="2" id="KW-0408">Iron</keyword>
<keyword evidence="2" id="KW-0479">Metal-binding</keyword>
<dbReference type="SUPFAM" id="SSF143975">
    <property type="entry name" value="IlvD/EDD N-terminal domain-like"/>
    <property type="match status" value="1"/>
</dbReference>
<evidence type="ECO:0000259" key="7">
    <source>
        <dbReference type="Pfam" id="PF24877"/>
    </source>
</evidence>
<name>A0ABS3W3Y5_9BACL</name>
<proteinExistence type="inferred from homology"/>
<evidence type="ECO:0000256" key="2">
    <source>
        <dbReference type="ARBA" id="ARBA00022714"/>
    </source>
</evidence>
<dbReference type="Gene3D" id="3.50.30.80">
    <property type="entry name" value="IlvD/EDD C-terminal domain-like"/>
    <property type="match status" value="1"/>
</dbReference>
<evidence type="ECO:0000256" key="5">
    <source>
        <dbReference type="ARBA" id="ARBA00023304"/>
    </source>
</evidence>
<comment type="caution">
    <text evidence="8">The sequence shown here is derived from an EMBL/GenBank/DDBJ whole genome shotgun (WGS) entry which is preliminary data.</text>
</comment>
<evidence type="ECO:0000313" key="8">
    <source>
        <dbReference type="EMBL" id="MBO7742855.1"/>
    </source>
</evidence>
<sequence>MNEEFRAIMGPEASGLYDIHTHAAGPEGKLPLTADMLTELPSGDLFGLSQNVGMGWKPDRLLGKQILILSTQGGIRAEDGTPVALGFHTGHWEVGLLAREAARETAALGGVPFAAAVSDPCDGRSQGTTGMFDSLPYRNDAAIVFRRLVRSLPTRKGVIGIGTCDKGLPAMMIALAGMRDLPTIVVPGGVTLPPTDGEDAAKIQTIGARYAHGQISLEEAADLGCRACATPGGGCQFLGTAASAQVVAEALGMSLPHAALAPSGQPIWLELARQSARAIQRMAAAGTMTRDIVTDAALENAMAVYAAFGGSTNLLLHIPAIAHAAGLRIPDVGDWTRVNKAVPRLVSVLPNGPEYHPTVRVFMAGGVPEVMLHLRKLGLLNLNARTVSGETLGAVLDWWQDSERRHEVRKRLLAVDGIDPDRVILPPAQAAARGLTSTVAFPVGNLAPEGSVIKSTAIDPDVVGADGVYRHVGQAKVFTSEKAAVKAIKDGAIREGDILALIGRGPSGTGMEETYQLTSALKHLPFGKHVTLITDARFSGVSTGACIGHVGPEALAGGPIGKLRDGDWIDVRIDRNALEGSLDFVGEGEARFAPDVGAAILAARPPHPGLAADPALPDDTRLWAALQAASGGTWRGSVYDADRIIETLQAGMAALASGKERGTKA</sequence>
<dbReference type="InterPro" id="IPR042096">
    <property type="entry name" value="Dihydro-acid_dehy_C"/>
</dbReference>
<comment type="similarity">
    <text evidence="1">Belongs to the IlvD/Edd family.</text>
</comment>
<protein>
    <submittedName>
        <fullName evidence="8">YjhG/YagF family D-xylonate dehydratase</fullName>
        <ecNumber evidence="8">4.2.1.82</ecNumber>
    </submittedName>
</protein>
<dbReference type="Proteomes" id="UP000670947">
    <property type="component" value="Unassembled WGS sequence"/>
</dbReference>
<dbReference type="InterPro" id="IPR000581">
    <property type="entry name" value="ILV_EDD_N"/>
</dbReference>
<accession>A0ABS3W3Y5</accession>
<keyword evidence="4 8" id="KW-0456">Lyase</keyword>